<proteinExistence type="predicted"/>
<evidence type="ECO:0000313" key="1">
    <source>
        <dbReference type="EMBL" id="JAH77395.1"/>
    </source>
</evidence>
<protein>
    <submittedName>
        <fullName evidence="1">Uncharacterized protein</fullName>
    </submittedName>
</protein>
<sequence length="30" mass="3303">MLENCSKSVVYPTNLGSVTQPVLLWPNALK</sequence>
<organism evidence="1">
    <name type="scientific">Anguilla anguilla</name>
    <name type="common">European freshwater eel</name>
    <name type="synonym">Muraena anguilla</name>
    <dbReference type="NCBI Taxonomy" id="7936"/>
    <lineage>
        <taxon>Eukaryota</taxon>
        <taxon>Metazoa</taxon>
        <taxon>Chordata</taxon>
        <taxon>Craniata</taxon>
        <taxon>Vertebrata</taxon>
        <taxon>Euteleostomi</taxon>
        <taxon>Actinopterygii</taxon>
        <taxon>Neopterygii</taxon>
        <taxon>Teleostei</taxon>
        <taxon>Anguilliformes</taxon>
        <taxon>Anguillidae</taxon>
        <taxon>Anguilla</taxon>
    </lineage>
</organism>
<name>A0A0E9VJ14_ANGAN</name>
<reference evidence="1" key="1">
    <citation type="submission" date="2014-11" db="EMBL/GenBank/DDBJ databases">
        <authorList>
            <person name="Amaro Gonzalez C."/>
        </authorList>
    </citation>
    <scope>NUCLEOTIDE SEQUENCE</scope>
</reference>
<reference evidence="1" key="2">
    <citation type="journal article" date="2015" name="Fish Shellfish Immunol.">
        <title>Early steps in the European eel (Anguilla anguilla)-Vibrio vulnificus interaction in the gills: Role of the RtxA13 toxin.</title>
        <authorList>
            <person name="Callol A."/>
            <person name="Pajuelo D."/>
            <person name="Ebbesson L."/>
            <person name="Teles M."/>
            <person name="MacKenzie S."/>
            <person name="Amaro C."/>
        </authorList>
    </citation>
    <scope>NUCLEOTIDE SEQUENCE</scope>
</reference>
<accession>A0A0E9VJ14</accession>
<dbReference type="AlphaFoldDB" id="A0A0E9VJ14"/>
<dbReference type="EMBL" id="GBXM01031182">
    <property type="protein sequence ID" value="JAH77395.1"/>
    <property type="molecule type" value="Transcribed_RNA"/>
</dbReference>